<dbReference type="STRING" id="460.Lstg_0606"/>
<gene>
    <name evidence="1" type="ORF">Lstg_0606</name>
    <name evidence="2" type="ORF">NCTC11991_01696</name>
</gene>
<dbReference type="RefSeq" id="WP_238585360.1">
    <property type="nucleotide sequence ID" value="NZ_CAAAIO010000003.1"/>
</dbReference>
<evidence type="ECO:0000313" key="4">
    <source>
        <dbReference type="Proteomes" id="UP000255110"/>
    </source>
</evidence>
<dbReference type="EMBL" id="UGOY01000001">
    <property type="protein sequence ID" value="STY23094.1"/>
    <property type="molecule type" value="Genomic_DNA"/>
</dbReference>
<protein>
    <submittedName>
        <fullName evidence="2">Uncharacterized protein</fullName>
    </submittedName>
</protein>
<reference evidence="2 4" key="2">
    <citation type="submission" date="2018-06" db="EMBL/GenBank/DDBJ databases">
        <authorList>
            <consortium name="Pathogen Informatics"/>
            <person name="Doyle S."/>
        </authorList>
    </citation>
    <scope>NUCLEOTIDE SEQUENCE [LARGE SCALE GENOMIC DNA]</scope>
    <source>
        <strain evidence="2 4">NCTC11991</strain>
    </source>
</reference>
<dbReference type="AlphaFoldDB" id="A0A378L8P0"/>
<keyword evidence="3" id="KW-1185">Reference proteome</keyword>
<proteinExistence type="predicted"/>
<evidence type="ECO:0000313" key="1">
    <source>
        <dbReference type="EMBL" id="KTD80072.1"/>
    </source>
</evidence>
<sequence>MLHGNNQLLDARVIVPTLPSSSHLEATMFVRGISNRGIPLKFIKIQPYLIPNIQLSNERTERVDVRVLPVIFKFIKPDDINIFPGQLVDIYIKGKK</sequence>
<dbReference type="Proteomes" id="UP000255110">
    <property type="component" value="Unassembled WGS sequence"/>
</dbReference>
<name>A0A378L8P0_9GAMM</name>
<evidence type="ECO:0000313" key="3">
    <source>
        <dbReference type="Proteomes" id="UP000054820"/>
    </source>
</evidence>
<organism evidence="2 4">
    <name type="scientific">Legionella steigerwaltii</name>
    <dbReference type="NCBI Taxonomy" id="460"/>
    <lineage>
        <taxon>Bacteria</taxon>
        <taxon>Pseudomonadati</taxon>
        <taxon>Pseudomonadota</taxon>
        <taxon>Gammaproteobacteria</taxon>
        <taxon>Legionellales</taxon>
        <taxon>Legionellaceae</taxon>
        <taxon>Legionella</taxon>
    </lineage>
</organism>
<reference evidence="1 3" key="1">
    <citation type="submission" date="2015-11" db="EMBL/GenBank/DDBJ databases">
        <title>Genomic analysis of 38 Legionella species identifies large and diverse effector repertoires.</title>
        <authorList>
            <person name="Burstein D."/>
            <person name="Amaro F."/>
            <person name="Zusman T."/>
            <person name="Lifshitz Z."/>
            <person name="Cohen O."/>
            <person name="Gilbert J.A."/>
            <person name="Pupko T."/>
            <person name="Shuman H.A."/>
            <person name="Segal G."/>
        </authorList>
    </citation>
    <scope>NUCLEOTIDE SEQUENCE [LARGE SCALE GENOMIC DNA]</scope>
    <source>
        <strain evidence="1 3">SC-18-C9</strain>
    </source>
</reference>
<dbReference type="Proteomes" id="UP000054820">
    <property type="component" value="Unassembled WGS sequence"/>
</dbReference>
<evidence type="ECO:0000313" key="2">
    <source>
        <dbReference type="EMBL" id="STY23094.1"/>
    </source>
</evidence>
<dbReference type="EMBL" id="LNYZ01000004">
    <property type="protein sequence ID" value="KTD80072.1"/>
    <property type="molecule type" value="Genomic_DNA"/>
</dbReference>
<accession>A0A378L8P0</accession>